<keyword evidence="6" id="KW-0961">Cell wall biogenesis/degradation</keyword>
<dbReference type="Pfam" id="PF13480">
    <property type="entry name" value="Acetyltransf_6"/>
    <property type="match status" value="1"/>
</dbReference>
<evidence type="ECO:0000313" key="8">
    <source>
        <dbReference type="EMBL" id="GAA0871324.1"/>
    </source>
</evidence>
<keyword evidence="4" id="KW-0573">Peptidoglycan synthesis</keyword>
<dbReference type="Gene3D" id="3.40.630.30">
    <property type="match status" value="1"/>
</dbReference>
<dbReference type="PANTHER" id="PTHR36174:SF1">
    <property type="entry name" value="LIPID II:GLYCINE GLYCYLTRANSFERASE"/>
    <property type="match status" value="1"/>
</dbReference>
<evidence type="ECO:0000256" key="6">
    <source>
        <dbReference type="ARBA" id="ARBA00023316"/>
    </source>
</evidence>
<evidence type="ECO:0000313" key="9">
    <source>
        <dbReference type="Proteomes" id="UP001500507"/>
    </source>
</evidence>
<feature type="domain" description="BioF2-like acetyltransferase" evidence="7">
    <location>
        <begin position="134"/>
        <end position="260"/>
    </location>
</feature>
<dbReference type="InterPro" id="IPR038740">
    <property type="entry name" value="BioF2-like_GNAT_dom"/>
</dbReference>
<proteinExistence type="inferred from homology"/>
<evidence type="ECO:0000256" key="2">
    <source>
        <dbReference type="ARBA" id="ARBA00022679"/>
    </source>
</evidence>
<keyword evidence="9" id="KW-1185">Reference proteome</keyword>
<keyword evidence="3" id="KW-0133">Cell shape</keyword>
<sequence length="335" mass="38468">MSVILEELDVNSAVGTHLFDDSHWLNVLQKTYDFTFYRVIFRKGSKQLVFAHVTLPYGEKMISLPFSDYVNTDGVQVDELVEVKKMLQQNFPKAKLIFKTTLKEEHNLSKIGEISRKAVYHRVDLNNHLNCSSSFKRGVKKAKKTGVTIKFTNEAESLKRFYTLYAKLRLEKFNSIPQAFSFFLHIFEEFVKKNKGWMVEARYEDKVVASAIVLASGDGWYYKFGASALDQLEVRPNNLLFHMIIQKAQQEDVAFLDLGLSGSSTAYEGLRRFKASMGGEENPIHYITHTPEEYDQEAETNFSKRLGEITSGIIAKSPTPRELSKYAETLYPYFV</sequence>
<dbReference type="PROSITE" id="PS51191">
    <property type="entry name" value="FEMABX"/>
    <property type="match status" value="1"/>
</dbReference>
<dbReference type="SUPFAM" id="SSF55729">
    <property type="entry name" value="Acyl-CoA N-acyltransferases (Nat)"/>
    <property type="match status" value="1"/>
</dbReference>
<evidence type="ECO:0000256" key="4">
    <source>
        <dbReference type="ARBA" id="ARBA00022984"/>
    </source>
</evidence>
<comment type="similarity">
    <text evidence="1">Belongs to the FemABX family.</text>
</comment>
<evidence type="ECO:0000256" key="5">
    <source>
        <dbReference type="ARBA" id="ARBA00023315"/>
    </source>
</evidence>
<evidence type="ECO:0000256" key="1">
    <source>
        <dbReference type="ARBA" id="ARBA00009943"/>
    </source>
</evidence>
<reference evidence="8 9" key="1">
    <citation type="journal article" date="2019" name="Int. J. Syst. Evol. Microbiol.">
        <title>The Global Catalogue of Microorganisms (GCM) 10K type strain sequencing project: providing services to taxonomists for standard genome sequencing and annotation.</title>
        <authorList>
            <consortium name="The Broad Institute Genomics Platform"/>
            <consortium name="The Broad Institute Genome Sequencing Center for Infectious Disease"/>
            <person name="Wu L."/>
            <person name="Ma J."/>
        </authorList>
    </citation>
    <scope>NUCLEOTIDE SEQUENCE [LARGE SCALE GENOMIC DNA]</scope>
    <source>
        <strain evidence="8 9">JCM 16082</strain>
    </source>
</reference>
<dbReference type="EMBL" id="BAAAFG010000002">
    <property type="protein sequence ID" value="GAA0871324.1"/>
    <property type="molecule type" value="Genomic_DNA"/>
</dbReference>
<evidence type="ECO:0000259" key="7">
    <source>
        <dbReference type="Pfam" id="PF13480"/>
    </source>
</evidence>
<evidence type="ECO:0000256" key="3">
    <source>
        <dbReference type="ARBA" id="ARBA00022960"/>
    </source>
</evidence>
<dbReference type="PANTHER" id="PTHR36174">
    <property type="entry name" value="LIPID II:GLYCINE GLYCYLTRANSFERASE"/>
    <property type="match status" value="1"/>
</dbReference>
<dbReference type="Proteomes" id="UP001500507">
    <property type="component" value="Unassembled WGS sequence"/>
</dbReference>
<dbReference type="InterPro" id="IPR050644">
    <property type="entry name" value="PG_Glycine_Bridge_Synth"/>
</dbReference>
<organism evidence="8 9">
    <name type="scientific">Gangjinia marincola</name>
    <dbReference type="NCBI Taxonomy" id="578463"/>
    <lineage>
        <taxon>Bacteria</taxon>
        <taxon>Pseudomonadati</taxon>
        <taxon>Bacteroidota</taxon>
        <taxon>Flavobacteriia</taxon>
        <taxon>Flavobacteriales</taxon>
        <taxon>Flavobacteriaceae</taxon>
        <taxon>Gangjinia</taxon>
    </lineage>
</organism>
<keyword evidence="2" id="KW-0808">Transferase</keyword>
<dbReference type="InterPro" id="IPR003447">
    <property type="entry name" value="FEMABX"/>
</dbReference>
<comment type="caution">
    <text evidence="8">The sequence shown here is derived from an EMBL/GenBank/DDBJ whole genome shotgun (WGS) entry which is preliminary data.</text>
</comment>
<accession>A0ABN1ME15</accession>
<keyword evidence="5" id="KW-0012">Acyltransferase</keyword>
<dbReference type="RefSeq" id="WP_343763310.1">
    <property type="nucleotide sequence ID" value="NZ_BAAAFG010000002.1"/>
</dbReference>
<name>A0ABN1ME15_9FLAO</name>
<gene>
    <name evidence="8" type="ORF">GCM10009117_04700</name>
</gene>
<dbReference type="InterPro" id="IPR016181">
    <property type="entry name" value="Acyl_CoA_acyltransferase"/>
</dbReference>
<protein>
    <recommendedName>
        <fullName evidence="7">BioF2-like acetyltransferase domain-containing protein</fullName>
    </recommendedName>
</protein>